<keyword evidence="1" id="KW-0479">Metal-binding</keyword>
<comment type="caution">
    <text evidence="6">The sequence shown here is derived from an EMBL/GenBank/DDBJ whole genome shotgun (WGS) entry which is preliminary data.</text>
</comment>
<evidence type="ECO:0000256" key="2">
    <source>
        <dbReference type="ARBA" id="ARBA00022771"/>
    </source>
</evidence>
<dbReference type="InterPro" id="IPR001841">
    <property type="entry name" value="Znf_RING"/>
</dbReference>
<evidence type="ECO:0000313" key="6">
    <source>
        <dbReference type="EMBL" id="KAG6537755.1"/>
    </source>
</evidence>
<dbReference type="Gene3D" id="3.30.40.10">
    <property type="entry name" value="Zinc/RING finger domain, C3HC4 (zinc finger)"/>
    <property type="match status" value="1"/>
</dbReference>
<sequence>MNLVGRRLDLILVPKPVLLLIYLLHHVEIAARLLLSCLGIYSPPAPDVAVPEWYHGDDHGDGVGSRVAAASIKRQLRVVEYSLWAKRWGGGGDTCVICLGEVEAAEKVRELANCRHSFHVDCIDRWVDAGHVSCPLCRAPLLCRCSSFVSIN</sequence>
<keyword evidence="7" id="KW-1185">Reference proteome</keyword>
<proteinExistence type="predicted"/>
<keyword evidence="3" id="KW-0862">Zinc</keyword>
<evidence type="ECO:0000313" key="7">
    <source>
        <dbReference type="Proteomes" id="UP000734854"/>
    </source>
</evidence>
<evidence type="ECO:0000259" key="5">
    <source>
        <dbReference type="PROSITE" id="PS50089"/>
    </source>
</evidence>
<dbReference type="Pfam" id="PF13639">
    <property type="entry name" value="zf-RING_2"/>
    <property type="match status" value="1"/>
</dbReference>
<organism evidence="6 7">
    <name type="scientific">Zingiber officinale</name>
    <name type="common">Ginger</name>
    <name type="synonym">Amomum zingiber</name>
    <dbReference type="NCBI Taxonomy" id="94328"/>
    <lineage>
        <taxon>Eukaryota</taxon>
        <taxon>Viridiplantae</taxon>
        <taxon>Streptophyta</taxon>
        <taxon>Embryophyta</taxon>
        <taxon>Tracheophyta</taxon>
        <taxon>Spermatophyta</taxon>
        <taxon>Magnoliopsida</taxon>
        <taxon>Liliopsida</taxon>
        <taxon>Zingiberales</taxon>
        <taxon>Zingiberaceae</taxon>
        <taxon>Zingiber</taxon>
    </lineage>
</organism>
<dbReference type="PANTHER" id="PTHR45969">
    <property type="entry name" value="RING ZINC FINGER PROTEIN-RELATED"/>
    <property type="match status" value="1"/>
</dbReference>
<dbReference type="InterPro" id="IPR013083">
    <property type="entry name" value="Znf_RING/FYVE/PHD"/>
</dbReference>
<accession>A0A8J5IME5</accession>
<gene>
    <name evidence="6" type="ORF">ZIOFF_002851</name>
</gene>
<evidence type="ECO:0000256" key="1">
    <source>
        <dbReference type="ARBA" id="ARBA00022723"/>
    </source>
</evidence>
<reference evidence="6 7" key="1">
    <citation type="submission" date="2020-08" db="EMBL/GenBank/DDBJ databases">
        <title>Plant Genome Project.</title>
        <authorList>
            <person name="Zhang R.-G."/>
        </authorList>
    </citation>
    <scope>NUCLEOTIDE SEQUENCE [LARGE SCALE GENOMIC DNA]</scope>
    <source>
        <tissue evidence="6">Rhizome</tissue>
    </source>
</reference>
<dbReference type="PANTHER" id="PTHR45969:SF81">
    <property type="entry name" value="OS08G0157400 PROTEIN"/>
    <property type="match status" value="1"/>
</dbReference>
<feature type="domain" description="RING-type" evidence="5">
    <location>
        <begin position="95"/>
        <end position="138"/>
    </location>
</feature>
<dbReference type="SMART" id="SM00184">
    <property type="entry name" value="RING"/>
    <property type="match status" value="1"/>
</dbReference>
<dbReference type="GO" id="GO:0008270">
    <property type="term" value="F:zinc ion binding"/>
    <property type="evidence" value="ECO:0007669"/>
    <property type="project" value="UniProtKB-KW"/>
</dbReference>
<dbReference type="EMBL" id="JACMSC010000001">
    <property type="protein sequence ID" value="KAG6537755.1"/>
    <property type="molecule type" value="Genomic_DNA"/>
</dbReference>
<dbReference type="Proteomes" id="UP000734854">
    <property type="component" value="Unassembled WGS sequence"/>
</dbReference>
<dbReference type="GO" id="GO:0061630">
    <property type="term" value="F:ubiquitin protein ligase activity"/>
    <property type="evidence" value="ECO:0007669"/>
    <property type="project" value="TreeGrafter"/>
</dbReference>
<protein>
    <recommendedName>
        <fullName evidence="5">RING-type domain-containing protein</fullName>
    </recommendedName>
</protein>
<name>A0A8J5IME5_ZINOF</name>
<dbReference type="SUPFAM" id="SSF57850">
    <property type="entry name" value="RING/U-box"/>
    <property type="match status" value="1"/>
</dbReference>
<dbReference type="AlphaFoldDB" id="A0A8J5IME5"/>
<evidence type="ECO:0000256" key="3">
    <source>
        <dbReference type="ARBA" id="ARBA00022833"/>
    </source>
</evidence>
<evidence type="ECO:0000256" key="4">
    <source>
        <dbReference type="PROSITE-ProRule" id="PRU00175"/>
    </source>
</evidence>
<dbReference type="PROSITE" id="PS50089">
    <property type="entry name" value="ZF_RING_2"/>
    <property type="match status" value="1"/>
</dbReference>
<keyword evidence="2 4" id="KW-0863">Zinc-finger</keyword>
<dbReference type="GO" id="GO:0016567">
    <property type="term" value="P:protein ubiquitination"/>
    <property type="evidence" value="ECO:0007669"/>
    <property type="project" value="TreeGrafter"/>
</dbReference>